<dbReference type="InterPro" id="IPR000212">
    <property type="entry name" value="DNA_helicase_UvrD/REP"/>
</dbReference>
<evidence type="ECO:0000256" key="3">
    <source>
        <dbReference type="ARBA" id="ARBA00022801"/>
    </source>
</evidence>
<sequence length="754" mass="87029">MGFLSKDEFFEVVEEISGKRLNKNQKKAISYPLKPLKVVAGPGSGKTEVLVLRALYFMTVKNLPPKSIFLVSFTRKAANELLSRIVSYCGKLKEINRSISLEPYELYCGTLHSLAARVMDEFQYGKYEKYRLISDFERQLFIYREFSEEIERGEGPFFEAFKREDDTPLSRLSLLSFLFDFLTQNMVSEESLKESSNEVLAQAGNLYSKYVKVAKNNRFLDHSLLERMFYKFLKSEEGKLFLNGDGSDYFPGIKAVLVDEYQDTNPIDEKIYFKLAEGSKNLTVVGDDYQALYRFRGAVVECFINFERRCKKALLKNSKENPGTVKLLENYRSDKSIVAFINYFMKKHRKNKEFSETWKKLSTDKKVLWNSGIDSFSELKGAVFEVKGSNELLADFTAKLVKSLKDRGVIEDYSDAVLLLPSTREKDYEGKKTLAALIREKFEEEGIGVYNPRSKAFKERKEVYTTVRALLRIVPPHTSMDNELLLNLKAGKEDSSFPQDLLEELKRGLLKGELSILEAFYRLIPPLIGEFKKLTEIEKFNLARLSQLISAVENLARKEIDKFEDLEEKLRELSEELSLDVKEPEGLSSEERERWLRLITSRLLSFVEFYRSFLPLLIGGEVDQEELPGVPPSYFPLMTIHQSKGLEFPIVLVGEVDGVSSDMRLSKFEDLFKDFLPYRVENSWERSAIDAVKKFFVAYSRAIYALVILIKDRIDYDEKRPWKSAAFPGFDHDGNSKFKNLFIKRLESEAGKDS</sequence>
<dbReference type="InterPro" id="IPR027417">
    <property type="entry name" value="P-loop_NTPase"/>
</dbReference>
<keyword evidence="3 12" id="KW-0378">Hydrolase</keyword>
<comment type="catalytic activity">
    <reaction evidence="8">
        <text>Couples ATP hydrolysis with the unwinding of duplex DNA by translocating in the 3'-5' direction.</text>
        <dbReference type="EC" id="5.6.2.4"/>
    </reaction>
</comment>
<accession>A0A420W629</accession>
<evidence type="ECO:0000256" key="4">
    <source>
        <dbReference type="ARBA" id="ARBA00022806"/>
    </source>
</evidence>
<dbReference type="Gene3D" id="3.40.50.300">
    <property type="entry name" value="P-loop containing nucleotide triphosphate hydrolases"/>
    <property type="match status" value="3"/>
</dbReference>
<comment type="catalytic activity">
    <reaction evidence="11">
        <text>ATP + H2O = ADP + phosphate + H(+)</text>
        <dbReference type="Rhea" id="RHEA:13065"/>
        <dbReference type="ChEBI" id="CHEBI:15377"/>
        <dbReference type="ChEBI" id="CHEBI:15378"/>
        <dbReference type="ChEBI" id="CHEBI:30616"/>
        <dbReference type="ChEBI" id="CHEBI:43474"/>
        <dbReference type="ChEBI" id="CHEBI:456216"/>
        <dbReference type="EC" id="5.6.2.4"/>
    </reaction>
</comment>
<dbReference type="Pfam" id="PF00580">
    <property type="entry name" value="UvrD-helicase"/>
    <property type="match status" value="1"/>
</dbReference>
<dbReference type="InterPro" id="IPR013986">
    <property type="entry name" value="DExx_box_DNA_helicase_dom_sf"/>
</dbReference>
<keyword evidence="5 12" id="KW-0067">ATP-binding</keyword>
<keyword evidence="13" id="KW-0175">Coiled coil</keyword>
<evidence type="ECO:0000256" key="13">
    <source>
        <dbReference type="SAM" id="Coils"/>
    </source>
</evidence>
<feature type="domain" description="UvrD-like helicase C-terminal" evidence="15">
    <location>
        <begin position="335"/>
        <end position="645"/>
    </location>
</feature>
<evidence type="ECO:0000256" key="10">
    <source>
        <dbReference type="ARBA" id="ARBA00034923"/>
    </source>
</evidence>
<keyword evidence="2 12" id="KW-0547">Nucleotide-binding</keyword>
<feature type="binding site" evidence="12">
    <location>
        <begin position="40"/>
        <end position="47"/>
    </location>
    <ligand>
        <name>ATP</name>
        <dbReference type="ChEBI" id="CHEBI:30616"/>
    </ligand>
</feature>
<evidence type="ECO:0000256" key="8">
    <source>
        <dbReference type="ARBA" id="ARBA00034617"/>
    </source>
</evidence>
<evidence type="ECO:0000256" key="9">
    <source>
        <dbReference type="ARBA" id="ARBA00034808"/>
    </source>
</evidence>
<feature type="domain" description="UvrD-like helicase ATP-binding" evidence="14">
    <location>
        <begin position="19"/>
        <end position="334"/>
    </location>
</feature>
<dbReference type="EMBL" id="RBIE01000003">
    <property type="protein sequence ID" value="RKQ60606.1"/>
    <property type="molecule type" value="Genomic_DNA"/>
</dbReference>
<keyword evidence="6" id="KW-0238">DNA-binding</keyword>
<dbReference type="GO" id="GO:0016887">
    <property type="term" value="F:ATP hydrolysis activity"/>
    <property type="evidence" value="ECO:0007669"/>
    <property type="project" value="RHEA"/>
</dbReference>
<dbReference type="Pfam" id="PF13361">
    <property type="entry name" value="UvrD_C"/>
    <property type="match status" value="1"/>
</dbReference>
<organism evidence="16 17">
    <name type="scientific">Thermovibrio guaymasensis</name>
    <dbReference type="NCBI Taxonomy" id="240167"/>
    <lineage>
        <taxon>Bacteria</taxon>
        <taxon>Pseudomonadati</taxon>
        <taxon>Aquificota</taxon>
        <taxon>Aquificia</taxon>
        <taxon>Desulfurobacteriales</taxon>
        <taxon>Desulfurobacteriaceae</taxon>
        <taxon>Thermovibrio</taxon>
    </lineage>
</organism>
<evidence type="ECO:0000256" key="12">
    <source>
        <dbReference type="PROSITE-ProRule" id="PRU00560"/>
    </source>
</evidence>
<evidence type="ECO:0000256" key="11">
    <source>
        <dbReference type="ARBA" id="ARBA00048988"/>
    </source>
</evidence>
<proteinExistence type="inferred from homology"/>
<evidence type="ECO:0000259" key="14">
    <source>
        <dbReference type="PROSITE" id="PS51198"/>
    </source>
</evidence>
<evidence type="ECO:0000313" key="17">
    <source>
        <dbReference type="Proteomes" id="UP000280881"/>
    </source>
</evidence>
<dbReference type="GO" id="GO:0003677">
    <property type="term" value="F:DNA binding"/>
    <property type="evidence" value="ECO:0007669"/>
    <property type="project" value="UniProtKB-KW"/>
</dbReference>
<name>A0A420W629_9BACT</name>
<dbReference type="GO" id="GO:0033202">
    <property type="term" value="C:DNA helicase complex"/>
    <property type="evidence" value="ECO:0007669"/>
    <property type="project" value="TreeGrafter"/>
</dbReference>
<evidence type="ECO:0000313" key="16">
    <source>
        <dbReference type="EMBL" id="RKQ60606.1"/>
    </source>
</evidence>
<dbReference type="InterPro" id="IPR014017">
    <property type="entry name" value="DNA_helicase_UvrD-like_C"/>
</dbReference>
<dbReference type="PROSITE" id="PS51217">
    <property type="entry name" value="UVRD_HELICASE_CTER"/>
    <property type="match status" value="1"/>
</dbReference>
<dbReference type="Gene3D" id="1.10.10.160">
    <property type="match status" value="1"/>
</dbReference>
<dbReference type="AlphaFoldDB" id="A0A420W629"/>
<evidence type="ECO:0000256" key="5">
    <source>
        <dbReference type="ARBA" id="ARBA00022840"/>
    </source>
</evidence>
<dbReference type="RefSeq" id="WP_121171502.1">
    <property type="nucleotide sequence ID" value="NZ_RBIE01000003.1"/>
</dbReference>
<dbReference type="PROSITE" id="PS51198">
    <property type="entry name" value="UVRD_HELICASE_ATP_BIND"/>
    <property type="match status" value="1"/>
</dbReference>
<comment type="caution">
    <text evidence="16">The sequence shown here is derived from an EMBL/GenBank/DDBJ whole genome shotgun (WGS) entry which is preliminary data.</text>
</comment>
<dbReference type="GO" id="GO:0043138">
    <property type="term" value="F:3'-5' DNA helicase activity"/>
    <property type="evidence" value="ECO:0007669"/>
    <property type="project" value="UniProtKB-EC"/>
</dbReference>
<protein>
    <recommendedName>
        <fullName evidence="9">DNA 3'-5' helicase</fullName>
        <ecNumber evidence="9">5.6.2.4</ecNumber>
    </recommendedName>
    <alternativeName>
        <fullName evidence="10">DNA 3'-5' helicase II</fullName>
    </alternativeName>
</protein>
<evidence type="ECO:0000256" key="6">
    <source>
        <dbReference type="ARBA" id="ARBA00023125"/>
    </source>
</evidence>
<dbReference type="GO" id="GO:0000725">
    <property type="term" value="P:recombinational repair"/>
    <property type="evidence" value="ECO:0007669"/>
    <property type="project" value="TreeGrafter"/>
</dbReference>
<dbReference type="SUPFAM" id="SSF52540">
    <property type="entry name" value="P-loop containing nucleoside triphosphate hydrolases"/>
    <property type="match status" value="1"/>
</dbReference>
<evidence type="ECO:0000256" key="2">
    <source>
        <dbReference type="ARBA" id="ARBA00022741"/>
    </source>
</evidence>
<reference evidence="16 17" key="1">
    <citation type="submission" date="2018-10" db="EMBL/GenBank/DDBJ databases">
        <title>Genomic Encyclopedia of Type Strains, Phase IV (KMG-IV): sequencing the most valuable type-strain genomes for metagenomic binning, comparative biology and taxonomic classification.</title>
        <authorList>
            <person name="Goeker M."/>
        </authorList>
    </citation>
    <scope>NUCLEOTIDE SEQUENCE [LARGE SCALE GENOMIC DNA]</scope>
    <source>
        <strain evidence="16 17">DSM 15521</strain>
    </source>
</reference>
<evidence type="ECO:0000259" key="15">
    <source>
        <dbReference type="PROSITE" id="PS51217"/>
    </source>
</evidence>
<dbReference type="PANTHER" id="PTHR11070">
    <property type="entry name" value="UVRD / RECB / PCRA DNA HELICASE FAMILY MEMBER"/>
    <property type="match status" value="1"/>
</dbReference>
<dbReference type="InterPro" id="IPR014016">
    <property type="entry name" value="UvrD-like_ATP-bd"/>
</dbReference>
<evidence type="ECO:0000256" key="7">
    <source>
        <dbReference type="ARBA" id="ARBA00023235"/>
    </source>
</evidence>
<keyword evidence="7" id="KW-0413">Isomerase</keyword>
<dbReference type="PANTHER" id="PTHR11070:SF2">
    <property type="entry name" value="ATP-DEPENDENT DNA HELICASE SRS2"/>
    <property type="match status" value="1"/>
</dbReference>
<dbReference type="CDD" id="cd17932">
    <property type="entry name" value="DEXQc_UvrD"/>
    <property type="match status" value="1"/>
</dbReference>
<feature type="coiled-coil region" evidence="13">
    <location>
        <begin position="549"/>
        <end position="583"/>
    </location>
</feature>
<dbReference type="GO" id="GO:0005829">
    <property type="term" value="C:cytosol"/>
    <property type="evidence" value="ECO:0007669"/>
    <property type="project" value="TreeGrafter"/>
</dbReference>
<gene>
    <name evidence="16" type="ORF">C7457_1428</name>
</gene>
<comment type="similarity">
    <text evidence="1">Belongs to the helicase family. UvrD subfamily.</text>
</comment>
<keyword evidence="4 12" id="KW-0347">Helicase</keyword>
<dbReference type="GO" id="GO:0005524">
    <property type="term" value="F:ATP binding"/>
    <property type="evidence" value="ECO:0007669"/>
    <property type="project" value="UniProtKB-UniRule"/>
</dbReference>
<evidence type="ECO:0000256" key="1">
    <source>
        <dbReference type="ARBA" id="ARBA00009922"/>
    </source>
</evidence>
<dbReference type="EC" id="5.6.2.4" evidence="9"/>
<keyword evidence="17" id="KW-1185">Reference proteome</keyword>
<dbReference type="Proteomes" id="UP000280881">
    <property type="component" value="Unassembled WGS sequence"/>
</dbReference>
<dbReference type="OrthoDB" id="9810135at2"/>